<accession>A0A0A8ZWG9</accession>
<reference evidence="1" key="2">
    <citation type="journal article" date="2015" name="Data Brief">
        <title>Shoot transcriptome of the giant reed, Arundo donax.</title>
        <authorList>
            <person name="Barrero R.A."/>
            <person name="Guerrero F.D."/>
            <person name="Moolhuijzen P."/>
            <person name="Goolsby J.A."/>
            <person name="Tidwell J."/>
            <person name="Bellgard S.E."/>
            <person name="Bellgard M.I."/>
        </authorList>
    </citation>
    <scope>NUCLEOTIDE SEQUENCE</scope>
    <source>
        <tissue evidence="1">Shoot tissue taken approximately 20 cm above the soil surface</tissue>
    </source>
</reference>
<sequence length="24" mass="2852">MHHTMTHLACKLIQRRISCNVPDF</sequence>
<dbReference type="EMBL" id="GBRH01254714">
    <property type="protein sequence ID" value="JAD43181.1"/>
    <property type="molecule type" value="Transcribed_RNA"/>
</dbReference>
<proteinExistence type="predicted"/>
<reference evidence="1" key="1">
    <citation type="submission" date="2014-09" db="EMBL/GenBank/DDBJ databases">
        <authorList>
            <person name="Magalhaes I.L.F."/>
            <person name="Oliveira U."/>
            <person name="Santos F.R."/>
            <person name="Vidigal T.H.D.A."/>
            <person name="Brescovit A.D."/>
            <person name="Santos A.J."/>
        </authorList>
    </citation>
    <scope>NUCLEOTIDE SEQUENCE</scope>
    <source>
        <tissue evidence="1">Shoot tissue taken approximately 20 cm above the soil surface</tissue>
    </source>
</reference>
<name>A0A0A8ZWG9_ARUDO</name>
<dbReference type="AlphaFoldDB" id="A0A0A8ZWG9"/>
<organism evidence="1">
    <name type="scientific">Arundo donax</name>
    <name type="common">Giant reed</name>
    <name type="synonym">Donax arundinaceus</name>
    <dbReference type="NCBI Taxonomy" id="35708"/>
    <lineage>
        <taxon>Eukaryota</taxon>
        <taxon>Viridiplantae</taxon>
        <taxon>Streptophyta</taxon>
        <taxon>Embryophyta</taxon>
        <taxon>Tracheophyta</taxon>
        <taxon>Spermatophyta</taxon>
        <taxon>Magnoliopsida</taxon>
        <taxon>Liliopsida</taxon>
        <taxon>Poales</taxon>
        <taxon>Poaceae</taxon>
        <taxon>PACMAD clade</taxon>
        <taxon>Arundinoideae</taxon>
        <taxon>Arundineae</taxon>
        <taxon>Arundo</taxon>
    </lineage>
</organism>
<protein>
    <submittedName>
        <fullName evidence="1">Uncharacterized protein</fullName>
    </submittedName>
</protein>
<evidence type="ECO:0000313" key="1">
    <source>
        <dbReference type="EMBL" id="JAD43181.1"/>
    </source>
</evidence>